<evidence type="ECO:0000259" key="2">
    <source>
        <dbReference type="Pfam" id="PF07985"/>
    </source>
</evidence>
<dbReference type="PANTHER" id="PTHR42080:SF1">
    <property type="entry name" value="SRR1-LIKE DOMAIN-CONTAINING PROTEIN"/>
    <property type="match status" value="1"/>
</dbReference>
<dbReference type="AlphaFoldDB" id="A0A6A6E0L6"/>
<dbReference type="PANTHER" id="PTHR42080">
    <property type="entry name" value="SRR1 DOMAIN-CONTAINING PROTEIN"/>
    <property type="match status" value="1"/>
</dbReference>
<feature type="domain" description="SRR1-like" evidence="2">
    <location>
        <begin position="93"/>
        <end position="213"/>
    </location>
</feature>
<dbReference type="Pfam" id="PF07985">
    <property type="entry name" value="SRR1"/>
    <property type="match status" value="1"/>
</dbReference>
<dbReference type="OrthoDB" id="5318346at2759"/>
<dbReference type="InterPro" id="IPR012942">
    <property type="entry name" value="SRR1-like"/>
</dbReference>
<evidence type="ECO:0000256" key="1">
    <source>
        <dbReference type="SAM" id="MobiDB-lite"/>
    </source>
</evidence>
<gene>
    <name evidence="3" type="ORF">K469DRAFT_580765</name>
</gene>
<feature type="compositionally biased region" description="Polar residues" evidence="1">
    <location>
        <begin position="20"/>
        <end position="36"/>
    </location>
</feature>
<organism evidence="3 4">
    <name type="scientific">Zopfia rhizophila CBS 207.26</name>
    <dbReference type="NCBI Taxonomy" id="1314779"/>
    <lineage>
        <taxon>Eukaryota</taxon>
        <taxon>Fungi</taxon>
        <taxon>Dikarya</taxon>
        <taxon>Ascomycota</taxon>
        <taxon>Pezizomycotina</taxon>
        <taxon>Dothideomycetes</taxon>
        <taxon>Dothideomycetes incertae sedis</taxon>
        <taxon>Zopfiaceae</taxon>
        <taxon>Zopfia</taxon>
    </lineage>
</organism>
<dbReference type="Proteomes" id="UP000800200">
    <property type="component" value="Unassembled WGS sequence"/>
</dbReference>
<name>A0A6A6E0L6_9PEZI</name>
<dbReference type="EMBL" id="ML994639">
    <property type="protein sequence ID" value="KAF2184099.1"/>
    <property type="molecule type" value="Genomic_DNA"/>
</dbReference>
<feature type="compositionally biased region" description="Basic residues" evidence="1">
    <location>
        <begin position="7"/>
        <end position="16"/>
    </location>
</feature>
<sequence>MSDQLKKNGKSGRVKRKEVQTSGGWTIVTHSSPSSQKKGLKKNKGNKEAKDVHPRPTKLVCGLTVPKLLDEFKKLEARFQETLCAKQMDEILGKRKIGVKEAVCFGVGSFSVDWEHRNRSLWQLVLFRAVVKLVARNPASMKLYAQEPAFNALDKTFLRTLNITTVANNAEKYVGKNSFVFAPFVDWPFLLPVVMKGKDPELYVGNEIFDDYSLYACMSAVTEKLIQQCNGIGEKFLEGREGVRVPEFGLHTHALTGLMIYLRRQGGDVE</sequence>
<reference evidence="3" key="1">
    <citation type="journal article" date="2020" name="Stud. Mycol.">
        <title>101 Dothideomycetes genomes: a test case for predicting lifestyles and emergence of pathogens.</title>
        <authorList>
            <person name="Haridas S."/>
            <person name="Albert R."/>
            <person name="Binder M."/>
            <person name="Bloem J."/>
            <person name="Labutti K."/>
            <person name="Salamov A."/>
            <person name="Andreopoulos B."/>
            <person name="Baker S."/>
            <person name="Barry K."/>
            <person name="Bills G."/>
            <person name="Bluhm B."/>
            <person name="Cannon C."/>
            <person name="Castanera R."/>
            <person name="Culley D."/>
            <person name="Daum C."/>
            <person name="Ezra D."/>
            <person name="Gonzalez J."/>
            <person name="Henrissat B."/>
            <person name="Kuo A."/>
            <person name="Liang C."/>
            <person name="Lipzen A."/>
            <person name="Lutzoni F."/>
            <person name="Magnuson J."/>
            <person name="Mondo S."/>
            <person name="Nolan M."/>
            <person name="Ohm R."/>
            <person name="Pangilinan J."/>
            <person name="Park H.-J."/>
            <person name="Ramirez L."/>
            <person name="Alfaro M."/>
            <person name="Sun H."/>
            <person name="Tritt A."/>
            <person name="Yoshinaga Y."/>
            <person name="Zwiers L.-H."/>
            <person name="Turgeon B."/>
            <person name="Goodwin S."/>
            <person name="Spatafora J."/>
            <person name="Crous P."/>
            <person name="Grigoriev I."/>
        </authorList>
    </citation>
    <scope>NUCLEOTIDE SEQUENCE</scope>
    <source>
        <strain evidence="3">CBS 207.26</strain>
    </source>
</reference>
<protein>
    <recommendedName>
        <fullName evidence="2">SRR1-like domain-containing protein</fullName>
    </recommendedName>
</protein>
<evidence type="ECO:0000313" key="4">
    <source>
        <dbReference type="Proteomes" id="UP000800200"/>
    </source>
</evidence>
<proteinExistence type="predicted"/>
<keyword evidence="4" id="KW-1185">Reference proteome</keyword>
<accession>A0A6A6E0L6</accession>
<evidence type="ECO:0000313" key="3">
    <source>
        <dbReference type="EMBL" id="KAF2184099.1"/>
    </source>
</evidence>
<feature type="region of interest" description="Disordered" evidence="1">
    <location>
        <begin position="1"/>
        <end position="53"/>
    </location>
</feature>